<keyword evidence="2" id="KW-1185">Reference proteome</keyword>
<dbReference type="Proteomes" id="UP001177021">
    <property type="component" value="Unassembled WGS sequence"/>
</dbReference>
<protein>
    <submittedName>
        <fullName evidence="1">Uncharacterized protein</fullName>
    </submittedName>
</protein>
<sequence length="95" mass="10730">MCGMKLLSDSSYYAYFIGCCLWCWRWVLLEVAVATSCLVQLSSLACLVRCISFRMRGQKAILNLPLEAGEANPKANNIGRKRRIHQRDATTSSRN</sequence>
<organism evidence="1 2">
    <name type="scientific">Trifolium pratense</name>
    <name type="common">Red clover</name>
    <dbReference type="NCBI Taxonomy" id="57577"/>
    <lineage>
        <taxon>Eukaryota</taxon>
        <taxon>Viridiplantae</taxon>
        <taxon>Streptophyta</taxon>
        <taxon>Embryophyta</taxon>
        <taxon>Tracheophyta</taxon>
        <taxon>Spermatophyta</taxon>
        <taxon>Magnoliopsida</taxon>
        <taxon>eudicotyledons</taxon>
        <taxon>Gunneridae</taxon>
        <taxon>Pentapetalae</taxon>
        <taxon>rosids</taxon>
        <taxon>fabids</taxon>
        <taxon>Fabales</taxon>
        <taxon>Fabaceae</taxon>
        <taxon>Papilionoideae</taxon>
        <taxon>50 kb inversion clade</taxon>
        <taxon>NPAAA clade</taxon>
        <taxon>Hologalegina</taxon>
        <taxon>IRL clade</taxon>
        <taxon>Trifolieae</taxon>
        <taxon>Trifolium</taxon>
    </lineage>
</organism>
<accession>A0ACB0LQR4</accession>
<reference evidence="1" key="1">
    <citation type="submission" date="2023-10" db="EMBL/GenBank/DDBJ databases">
        <authorList>
            <person name="Rodriguez Cubillos JULIANA M."/>
            <person name="De Vega J."/>
        </authorList>
    </citation>
    <scope>NUCLEOTIDE SEQUENCE</scope>
</reference>
<dbReference type="EMBL" id="CASHSV030000615">
    <property type="protein sequence ID" value="CAJ2670786.1"/>
    <property type="molecule type" value="Genomic_DNA"/>
</dbReference>
<proteinExistence type="predicted"/>
<gene>
    <name evidence="1" type="ORF">MILVUS5_LOCUS34765</name>
</gene>
<evidence type="ECO:0000313" key="2">
    <source>
        <dbReference type="Proteomes" id="UP001177021"/>
    </source>
</evidence>
<name>A0ACB0LQR4_TRIPR</name>
<comment type="caution">
    <text evidence="1">The sequence shown here is derived from an EMBL/GenBank/DDBJ whole genome shotgun (WGS) entry which is preliminary data.</text>
</comment>
<evidence type="ECO:0000313" key="1">
    <source>
        <dbReference type="EMBL" id="CAJ2670786.1"/>
    </source>
</evidence>